<accession>X1ISI9</accession>
<dbReference type="GO" id="GO:0008199">
    <property type="term" value="F:ferric iron binding"/>
    <property type="evidence" value="ECO:0007669"/>
    <property type="project" value="InterPro"/>
</dbReference>
<dbReference type="AlphaFoldDB" id="X1ISI9"/>
<protein>
    <recommendedName>
        <fullName evidence="5">Ferritin-like diiron domain-containing protein</fullName>
    </recommendedName>
</protein>
<dbReference type="PANTHER" id="PTHR30295:SF0">
    <property type="entry name" value="BACTERIOFERRITIN"/>
    <property type="match status" value="1"/>
</dbReference>
<dbReference type="GO" id="GO:0020037">
    <property type="term" value="F:heme binding"/>
    <property type="evidence" value="ECO:0007669"/>
    <property type="project" value="TreeGrafter"/>
</dbReference>
<dbReference type="GO" id="GO:0006879">
    <property type="term" value="P:intracellular iron ion homeostasis"/>
    <property type="evidence" value="ECO:0007669"/>
    <property type="project" value="UniProtKB-KW"/>
</dbReference>
<evidence type="ECO:0000259" key="5">
    <source>
        <dbReference type="PROSITE" id="PS50905"/>
    </source>
</evidence>
<feature type="domain" description="Ferritin-like diiron" evidence="5">
    <location>
        <begin position="2"/>
        <end position="106"/>
    </location>
</feature>
<keyword evidence="3" id="KW-0479">Metal-binding</keyword>
<dbReference type="EMBL" id="BARU01021452">
    <property type="protein sequence ID" value="GAH60468.1"/>
    <property type="molecule type" value="Genomic_DNA"/>
</dbReference>
<dbReference type="InterPro" id="IPR009040">
    <property type="entry name" value="Ferritin-like_diiron"/>
</dbReference>
<proteinExistence type="predicted"/>
<dbReference type="PRINTS" id="PR00601">
    <property type="entry name" value="BACFERRITIN"/>
</dbReference>
<dbReference type="CDD" id="cd00657">
    <property type="entry name" value="Ferritin_like"/>
    <property type="match status" value="1"/>
</dbReference>
<comment type="caution">
    <text evidence="6">The sequence shown here is derived from an EMBL/GenBank/DDBJ whole genome shotgun (WGS) entry which is preliminary data.</text>
</comment>
<dbReference type="InterPro" id="IPR008331">
    <property type="entry name" value="Ferritin_DPS_dom"/>
</dbReference>
<sequence length="106" mass="11906">MNINKEKLIELLNLDLTLEYSAAIQYIQHAAVMTGAQFGDIIKELRIHANEEIAHAITLADQISFLGGVPTIEVGEIKISDDNIVMLKQDLEGEEDAIKRYKVRIE</sequence>
<evidence type="ECO:0000256" key="3">
    <source>
        <dbReference type="ARBA" id="ARBA00022723"/>
    </source>
</evidence>
<keyword evidence="1" id="KW-0409">Iron storage</keyword>
<evidence type="ECO:0000313" key="6">
    <source>
        <dbReference type="EMBL" id="GAH60468.1"/>
    </source>
</evidence>
<dbReference type="PANTHER" id="PTHR30295">
    <property type="entry name" value="BACTERIOFERRITIN"/>
    <property type="match status" value="1"/>
</dbReference>
<reference evidence="6" key="1">
    <citation type="journal article" date="2014" name="Front. Microbiol.">
        <title>High frequency of phylogenetically diverse reductive dehalogenase-homologous genes in deep subseafloor sedimentary metagenomes.</title>
        <authorList>
            <person name="Kawai M."/>
            <person name="Futagami T."/>
            <person name="Toyoda A."/>
            <person name="Takaki Y."/>
            <person name="Nishi S."/>
            <person name="Hori S."/>
            <person name="Arai W."/>
            <person name="Tsubouchi T."/>
            <person name="Morono Y."/>
            <person name="Uchiyama I."/>
            <person name="Ito T."/>
            <person name="Fujiyama A."/>
            <person name="Inagaki F."/>
            <person name="Takami H."/>
        </authorList>
    </citation>
    <scope>NUCLEOTIDE SEQUENCE</scope>
    <source>
        <strain evidence="6">Expedition CK06-06</strain>
    </source>
</reference>
<dbReference type="Pfam" id="PF00210">
    <property type="entry name" value="Ferritin"/>
    <property type="match status" value="1"/>
</dbReference>
<evidence type="ECO:0000256" key="1">
    <source>
        <dbReference type="ARBA" id="ARBA00022434"/>
    </source>
</evidence>
<dbReference type="InterPro" id="IPR012347">
    <property type="entry name" value="Ferritin-like"/>
</dbReference>
<dbReference type="InterPro" id="IPR009078">
    <property type="entry name" value="Ferritin-like_SF"/>
</dbReference>
<evidence type="ECO:0000256" key="2">
    <source>
        <dbReference type="ARBA" id="ARBA00022617"/>
    </source>
</evidence>
<keyword evidence="2" id="KW-0349">Heme</keyword>
<name>X1ISI9_9ZZZZ</name>
<dbReference type="GO" id="GO:0006826">
    <property type="term" value="P:iron ion transport"/>
    <property type="evidence" value="ECO:0007669"/>
    <property type="project" value="InterPro"/>
</dbReference>
<keyword evidence="4" id="KW-0408">Iron</keyword>
<dbReference type="GO" id="GO:0004322">
    <property type="term" value="F:ferroxidase activity"/>
    <property type="evidence" value="ECO:0007669"/>
    <property type="project" value="TreeGrafter"/>
</dbReference>
<dbReference type="PROSITE" id="PS50905">
    <property type="entry name" value="FERRITIN_LIKE"/>
    <property type="match status" value="1"/>
</dbReference>
<gene>
    <name evidence="6" type="ORF">S03H2_35102</name>
</gene>
<dbReference type="SUPFAM" id="SSF47240">
    <property type="entry name" value="Ferritin-like"/>
    <property type="match status" value="1"/>
</dbReference>
<dbReference type="Gene3D" id="1.20.1260.10">
    <property type="match status" value="1"/>
</dbReference>
<evidence type="ECO:0000256" key="4">
    <source>
        <dbReference type="ARBA" id="ARBA00023004"/>
    </source>
</evidence>
<organism evidence="6">
    <name type="scientific">marine sediment metagenome</name>
    <dbReference type="NCBI Taxonomy" id="412755"/>
    <lineage>
        <taxon>unclassified sequences</taxon>
        <taxon>metagenomes</taxon>
        <taxon>ecological metagenomes</taxon>
    </lineage>
</organism>
<dbReference type="InterPro" id="IPR002024">
    <property type="entry name" value="Bacterioferritin"/>
</dbReference>
<feature type="non-terminal residue" evidence="6">
    <location>
        <position position="106"/>
    </location>
</feature>
<dbReference type="GO" id="GO:0005829">
    <property type="term" value="C:cytosol"/>
    <property type="evidence" value="ECO:0007669"/>
    <property type="project" value="TreeGrafter"/>
</dbReference>